<evidence type="ECO:0000313" key="2">
    <source>
        <dbReference type="EMBL" id="QJA51819.1"/>
    </source>
</evidence>
<keyword evidence="1" id="KW-0812">Transmembrane</keyword>
<dbReference type="EMBL" id="MT144765">
    <property type="protein sequence ID" value="QJH99040.1"/>
    <property type="molecule type" value="Genomic_DNA"/>
</dbReference>
<gene>
    <name evidence="4" type="ORF">MM415A01118_0002</name>
    <name evidence="3" type="ORF">MM415B01659_0025</name>
    <name evidence="2" type="ORF">TM448A02311_0002</name>
    <name evidence="5" type="ORF">TM448B01472_0002</name>
</gene>
<dbReference type="EMBL" id="MT142324">
    <property type="protein sequence ID" value="QJA78176.1"/>
    <property type="molecule type" value="Genomic_DNA"/>
</dbReference>
<sequence>MTLGQRVGLAGLMVGCTLLVLVVLKDDSPWVGALTGGLVYVGLLMFLWESGGEAEEGDP</sequence>
<dbReference type="AlphaFoldDB" id="A0A6H1ZWG5"/>
<evidence type="ECO:0000313" key="5">
    <source>
        <dbReference type="EMBL" id="QJH99040.1"/>
    </source>
</evidence>
<feature type="transmembrane region" description="Helical" evidence="1">
    <location>
        <begin position="30"/>
        <end position="48"/>
    </location>
</feature>
<evidence type="ECO:0000313" key="4">
    <source>
        <dbReference type="EMBL" id="QJA78176.1"/>
    </source>
</evidence>
<name>A0A6H1ZWG5_9ZZZZ</name>
<dbReference type="EMBL" id="MT144291">
    <property type="protein sequence ID" value="QJA51819.1"/>
    <property type="molecule type" value="Genomic_DNA"/>
</dbReference>
<keyword evidence="1" id="KW-0472">Membrane</keyword>
<reference evidence="2" key="1">
    <citation type="submission" date="2020-03" db="EMBL/GenBank/DDBJ databases">
        <title>The deep terrestrial virosphere.</title>
        <authorList>
            <person name="Holmfeldt K."/>
            <person name="Nilsson E."/>
            <person name="Simone D."/>
            <person name="Lopez-Fernandez M."/>
            <person name="Wu X."/>
            <person name="de Brujin I."/>
            <person name="Lundin D."/>
            <person name="Andersson A."/>
            <person name="Bertilsson S."/>
            <person name="Dopson M."/>
        </authorList>
    </citation>
    <scope>NUCLEOTIDE SEQUENCE</scope>
    <source>
        <strain evidence="4">MM415A01118</strain>
        <strain evidence="3">MM415B01659</strain>
        <strain evidence="2">TM448A02311</strain>
        <strain evidence="5">TM448B01472</strain>
    </source>
</reference>
<proteinExistence type="predicted"/>
<keyword evidence="1" id="KW-1133">Transmembrane helix</keyword>
<evidence type="ECO:0000256" key="1">
    <source>
        <dbReference type="SAM" id="Phobius"/>
    </source>
</evidence>
<accession>A0A6H1ZWG5</accession>
<organism evidence="2">
    <name type="scientific">viral metagenome</name>
    <dbReference type="NCBI Taxonomy" id="1070528"/>
    <lineage>
        <taxon>unclassified sequences</taxon>
        <taxon>metagenomes</taxon>
        <taxon>organismal metagenomes</taxon>
    </lineage>
</organism>
<evidence type="ECO:0000313" key="3">
    <source>
        <dbReference type="EMBL" id="QJA57356.1"/>
    </source>
</evidence>
<feature type="transmembrane region" description="Helical" evidence="1">
    <location>
        <begin position="7"/>
        <end position="24"/>
    </location>
</feature>
<dbReference type="EMBL" id="MT141268">
    <property type="protein sequence ID" value="QJA57356.1"/>
    <property type="molecule type" value="Genomic_DNA"/>
</dbReference>
<protein>
    <submittedName>
        <fullName evidence="2">Uncharacterized protein</fullName>
    </submittedName>
</protein>